<proteinExistence type="predicted"/>
<dbReference type="RefSeq" id="WP_183364242.1">
    <property type="nucleotide sequence ID" value="NZ_JBHLUV010000003.1"/>
</dbReference>
<organism evidence="1 2">
    <name type="scientific">Gellertiella hungarica</name>
    <dbReference type="NCBI Taxonomy" id="1572859"/>
    <lineage>
        <taxon>Bacteria</taxon>
        <taxon>Pseudomonadati</taxon>
        <taxon>Pseudomonadota</taxon>
        <taxon>Alphaproteobacteria</taxon>
        <taxon>Hyphomicrobiales</taxon>
        <taxon>Rhizobiaceae</taxon>
        <taxon>Gellertiella</taxon>
    </lineage>
</organism>
<dbReference type="PANTHER" id="PTHR41791">
    <property type="entry name" value="SSL7039 PROTEIN"/>
    <property type="match status" value="1"/>
</dbReference>
<evidence type="ECO:0000313" key="2">
    <source>
        <dbReference type="Proteomes" id="UP000528286"/>
    </source>
</evidence>
<name>A0A7W6NJ53_9HYPH</name>
<accession>A0A7W6NJ53</accession>
<comment type="caution">
    <text evidence="1">The sequence shown here is derived from an EMBL/GenBank/DDBJ whole genome shotgun (WGS) entry which is preliminary data.</text>
</comment>
<dbReference type="NCBIfam" id="TIGR02683">
    <property type="entry name" value="upstrm_HI1419"/>
    <property type="match status" value="1"/>
</dbReference>
<gene>
    <name evidence="1" type="ORF">GGR23_000201</name>
</gene>
<dbReference type="AlphaFoldDB" id="A0A7W6NJ53"/>
<dbReference type="InterPro" id="IPR014056">
    <property type="entry name" value="TypeIITA-like_toxin_pred"/>
</dbReference>
<dbReference type="Proteomes" id="UP000528286">
    <property type="component" value="Unassembled WGS sequence"/>
</dbReference>
<reference evidence="1 2" key="1">
    <citation type="submission" date="2020-08" db="EMBL/GenBank/DDBJ databases">
        <title>Genomic Encyclopedia of Type Strains, Phase IV (KMG-IV): sequencing the most valuable type-strain genomes for metagenomic binning, comparative biology and taxonomic classification.</title>
        <authorList>
            <person name="Goeker M."/>
        </authorList>
    </citation>
    <scope>NUCLEOTIDE SEQUENCE [LARGE SCALE GENOMIC DNA]</scope>
    <source>
        <strain evidence="1 2">DSM 29853</strain>
    </source>
</reference>
<sequence length="98" mass="10985">MYEIRMTVQFEAWLRGLRSEVIQVRIAARFPHVAKGNLGDCKPVGQGVFELRYHFGPGYRVYFTRRGNSIILLLAGGEKSTQSRDIATAISLANLENG</sequence>
<protein>
    <submittedName>
        <fullName evidence="1">Putative addiction module killer protein</fullName>
    </submittedName>
</protein>
<dbReference type="PIRSF" id="PIRSF028744">
    <property type="entry name" value="Addict_mod_HI1419"/>
    <property type="match status" value="1"/>
</dbReference>
<dbReference type="EMBL" id="JACIEZ010000001">
    <property type="protein sequence ID" value="MBB4063040.1"/>
    <property type="molecule type" value="Genomic_DNA"/>
</dbReference>
<keyword evidence="2" id="KW-1185">Reference proteome</keyword>
<evidence type="ECO:0000313" key="1">
    <source>
        <dbReference type="EMBL" id="MBB4063040.1"/>
    </source>
</evidence>
<dbReference type="PANTHER" id="PTHR41791:SF1">
    <property type="entry name" value="SSL7039 PROTEIN"/>
    <property type="match status" value="1"/>
</dbReference>